<dbReference type="InterPro" id="IPR013083">
    <property type="entry name" value="Znf_RING/FYVE/PHD"/>
</dbReference>
<evidence type="ECO:0000256" key="9">
    <source>
        <dbReference type="ARBA" id="ARBA00022771"/>
    </source>
</evidence>
<dbReference type="SMART" id="SM00248">
    <property type="entry name" value="ANK"/>
    <property type="match status" value="7"/>
</dbReference>
<dbReference type="Gene3D" id="2.30.30.40">
    <property type="entry name" value="SH3 Domains"/>
    <property type="match status" value="2"/>
</dbReference>
<evidence type="ECO:0000256" key="10">
    <source>
        <dbReference type="ARBA" id="ARBA00022786"/>
    </source>
</evidence>
<dbReference type="PANTHER" id="PTHR24202">
    <property type="entry name" value="E3 UBIQUITIN-PROTEIN LIGASE MIB2"/>
    <property type="match status" value="1"/>
</dbReference>
<feature type="compositionally biased region" description="Basic and acidic residues" evidence="16">
    <location>
        <begin position="280"/>
        <end position="290"/>
    </location>
</feature>
<dbReference type="InterPro" id="IPR010606">
    <property type="entry name" value="Mib_Herc2"/>
</dbReference>
<evidence type="ECO:0000256" key="1">
    <source>
        <dbReference type="ARBA" id="ARBA00000900"/>
    </source>
</evidence>
<accession>A0AAN9AWK4</accession>
<proteinExistence type="predicted"/>
<dbReference type="Proteomes" id="UP001374579">
    <property type="component" value="Unassembled WGS sequence"/>
</dbReference>
<reference evidence="20 21" key="1">
    <citation type="submission" date="2024-02" db="EMBL/GenBank/DDBJ databases">
        <title>Chromosome-scale genome assembly of the rough periwinkle Littorina saxatilis.</title>
        <authorList>
            <person name="De Jode A."/>
            <person name="Faria R."/>
            <person name="Formenti G."/>
            <person name="Sims Y."/>
            <person name="Smith T.P."/>
            <person name="Tracey A."/>
            <person name="Wood J.M.D."/>
            <person name="Zagrodzka Z.B."/>
            <person name="Johannesson K."/>
            <person name="Butlin R.K."/>
            <person name="Leder E.H."/>
        </authorList>
    </citation>
    <scope>NUCLEOTIDE SEQUENCE [LARGE SCALE GENOMIC DNA]</scope>
    <source>
        <strain evidence="20">Snail1</strain>
        <tissue evidence="20">Muscle</tissue>
    </source>
</reference>
<evidence type="ECO:0000259" key="17">
    <source>
        <dbReference type="PROSITE" id="PS50089"/>
    </source>
</evidence>
<dbReference type="Gene3D" id="3.30.60.90">
    <property type="match status" value="1"/>
</dbReference>
<evidence type="ECO:0000256" key="12">
    <source>
        <dbReference type="ARBA" id="ARBA00022976"/>
    </source>
</evidence>
<dbReference type="PROSITE" id="PS50135">
    <property type="entry name" value="ZF_ZZ_2"/>
    <property type="match status" value="1"/>
</dbReference>
<feature type="domain" description="ZZ-type" evidence="18">
    <location>
        <begin position="73"/>
        <end position="125"/>
    </location>
</feature>
<dbReference type="GO" id="GO:0061630">
    <property type="term" value="F:ubiquitin protein ligase activity"/>
    <property type="evidence" value="ECO:0007669"/>
    <property type="project" value="UniProtKB-EC"/>
</dbReference>
<dbReference type="Pfam" id="PF12796">
    <property type="entry name" value="Ank_2"/>
    <property type="match status" value="2"/>
</dbReference>
<dbReference type="GO" id="GO:0008270">
    <property type="term" value="F:zinc ion binding"/>
    <property type="evidence" value="ECO:0007669"/>
    <property type="project" value="UniProtKB-KW"/>
</dbReference>
<feature type="compositionally biased region" description="Basic and acidic residues" evidence="16">
    <location>
        <begin position="169"/>
        <end position="178"/>
    </location>
</feature>
<feature type="domain" description="MIB/HERC2" evidence="19">
    <location>
        <begin position="136"/>
        <end position="212"/>
    </location>
</feature>
<dbReference type="GO" id="GO:0007219">
    <property type="term" value="P:Notch signaling pathway"/>
    <property type="evidence" value="ECO:0007669"/>
    <property type="project" value="UniProtKB-KW"/>
</dbReference>
<dbReference type="EC" id="2.3.2.27" evidence="4"/>
<feature type="region of interest" description="Disordered" evidence="16">
    <location>
        <begin position="233"/>
        <end position="298"/>
    </location>
</feature>
<dbReference type="SUPFAM" id="SSF57850">
    <property type="entry name" value="RING/U-box"/>
    <property type="match status" value="1"/>
</dbReference>
<dbReference type="Pfam" id="PF00023">
    <property type="entry name" value="Ank"/>
    <property type="match status" value="1"/>
</dbReference>
<evidence type="ECO:0000256" key="4">
    <source>
        <dbReference type="ARBA" id="ARBA00012483"/>
    </source>
</evidence>
<dbReference type="InterPro" id="IPR000433">
    <property type="entry name" value="Znf_ZZ"/>
</dbReference>
<comment type="pathway">
    <text evidence="3">Protein modification; protein ubiquitination.</text>
</comment>
<feature type="repeat" description="ANK" evidence="14">
    <location>
        <begin position="596"/>
        <end position="628"/>
    </location>
</feature>
<sequence length="939" mass="102627">MSGYEGLRVLRGPDWSSGDEDGGEGFLGTVTQLLGNHRVRVQWDMGQESMCSAGHAGRFELRVFDTAQIGTRHPDTTCSECGEKDIYGMLWRCQDCSGCDLCSLCYSDDKHNTRHRFLRIDSPGCEGKPQSKRKTSVKVRAIGIFPGSKVARGKDWKQGDQDGGQGSEGEVKGFDDSDFRRSQVSVQWPNGVTSSYRLGLHGNVDLKCVDEEVGPFFYRDHLPLLDTTETSTIVVKKPSEPVSPEHPPETSVEPTPIDEKAEVPSTPEATAASKADVTSEEEKTTARPEATEMEEELSVSIGDNVAIKVGEEKLKELQKDRGGCTARMIRCIGRTGEVTHVLGSGLVSVTFGTTNLKYRFNPQALLKIPGPFAVNDVVRVRNDLDLVKLLNTRVGWRSEMNRTPGKVGRVKKIDEDGDLRVDFNNDREYIYAPACCLPAAAASVDTLNSAYSRSRSDVVSEIRNPADGTLDVSNMAMFRRVRDALREESDKSQGRSVRSLFTAIEREAEDDLRDMCQQDPTMLEREQHGITALIYASLRGRRRCAEVLMDLGADVNRSTSDDPHKTPMSAVLEGKSEEMAELLLSRGADTTVRNGVGHTLAHLATIRNKPVVLQALAKHGADMNALDDEMNTPLHLAIEMRRHQIMEVLVALPQVDIHIPNKRGFDMIQLCSYRDRPTALVKLLARDSSGIDRLCSGHSTALHIAAINDHVECVRLLVIEASADVNGKQVPNSQTALHIAGHGAKIQTVEALLELGADVNACDKDGDTPLHLAIGGKVEGYKKTERAALVVACRIEIGNMLISSGAFVDARNHKGRTPFDYGVGQVRNGIRTFMSHHKDIIQRKFGSDTENFLESVGVSSSAGSGRGQLREVLKGVGLPCGVCGNPKSDVTLQPCQHKCVCTTCSVSVSKCPLCDEEVKDKLATGEDGQTVDPQNCKQT</sequence>
<evidence type="ECO:0000256" key="6">
    <source>
        <dbReference type="ARBA" id="ARBA00022679"/>
    </source>
</evidence>
<name>A0AAN9AWK4_9CAEN</name>
<dbReference type="Pfam" id="PF18346">
    <property type="entry name" value="SH3_15"/>
    <property type="match status" value="2"/>
</dbReference>
<evidence type="ECO:0000256" key="5">
    <source>
        <dbReference type="ARBA" id="ARBA00022490"/>
    </source>
</evidence>
<evidence type="ECO:0000256" key="7">
    <source>
        <dbReference type="ARBA" id="ARBA00022723"/>
    </source>
</evidence>
<feature type="repeat" description="ANK" evidence="14">
    <location>
        <begin position="732"/>
        <end position="764"/>
    </location>
</feature>
<dbReference type="PANTHER" id="PTHR24202:SF4">
    <property type="entry name" value="E3 UBIQUITIN-PROTEIN LIGASE MIB2-RELATED"/>
    <property type="match status" value="1"/>
</dbReference>
<dbReference type="PROSITE" id="PS50088">
    <property type="entry name" value="ANK_REPEAT"/>
    <property type="match status" value="4"/>
</dbReference>
<keyword evidence="11" id="KW-0862">Zinc</keyword>
<keyword evidence="8" id="KW-0677">Repeat</keyword>
<dbReference type="Pfam" id="PF13920">
    <property type="entry name" value="zf-C3HC4_3"/>
    <property type="match status" value="1"/>
</dbReference>
<dbReference type="EMBL" id="JBAMIC010000019">
    <property type="protein sequence ID" value="KAK7093789.1"/>
    <property type="molecule type" value="Genomic_DNA"/>
</dbReference>
<keyword evidence="12" id="KW-0914">Notch signaling pathway</keyword>
<comment type="caution">
    <text evidence="20">The sequence shown here is derived from an EMBL/GenBank/DDBJ whole genome shotgun (WGS) entry which is preliminary data.</text>
</comment>
<dbReference type="AlphaFoldDB" id="A0AAN9AWK4"/>
<dbReference type="SUPFAM" id="SSF48403">
    <property type="entry name" value="Ankyrin repeat"/>
    <property type="match status" value="1"/>
</dbReference>
<dbReference type="InterPro" id="IPR001841">
    <property type="entry name" value="Znf_RING"/>
</dbReference>
<feature type="domain" description="RING-type" evidence="17">
    <location>
        <begin position="880"/>
        <end position="915"/>
    </location>
</feature>
<keyword evidence="9 15" id="KW-0863">Zinc-finger</keyword>
<dbReference type="Pfam" id="PF06701">
    <property type="entry name" value="MIB_HERC2"/>
    <property type="match status" value="2"/>
</dbReference>
<dbReference type="InterPro" id="IPR037252">
    <property type="entry name" value="Mib_Herc2_sf"/>
</dbReference>
<dbReference type="InterPro" id="IPR043145">
    <property type="entry name" value="Znf_ZZ_sf"/>
</dbReference>
<organism evidence="20 21">
    <name type="scientific">Littorina saxatilis</name>
    <dbReference type="NCBI Taxonomy" id="31220"/>
    <lineage>
        <taxon>Eukaryota</taxon>
        <taxon>Metazoa</taxon>
        <taxon>Spiralia</taxon>
        <taxon>Lophotrochozoa</taxon>
        <taxon>Mollusca</taxon>
        <taxon>Gastropoda</taxon>
        <taxon>Caenogastropoda</taxon>
        <taxon>Littorinimorpha</taxon>
        <taxon>Littorinoidea</taxon>
        <taxon>Littorinidae</taxon>
        <taxon>Littorina</taxon>
    </lineage>
</organism>
<evidence type="ECO:0000259" key="18">
    <source>
        <dbReference type="PROSITE" id="PS50135"/>
    </source>
</evidence>
<dbReference type="InterPro" id="IPR036770">
    <property type="entry name" value="Ankyrin_rpt-contain_sf"/>
</dbReference>
<keyword evidence="13 14" id="KW-0040">ANK repeat</keyword>
<evidence type="ECO:0000256" key="15">
    <source>
        <dbReference type="PROSITE-ProRule" id="PRU00228"/>
    </source>
</evidence>
<evidence type="ECO:0000256" key="14">
    <source>
        <dbReference type="PROSITE-ProRule" id="PRU00023"/>
    </source>
</evidence>
<feature type="repeat" description="ANK" evidence="14">
    <location>
        <begin position="528"/>
        <end position="560"/>
    </location>
</feature>
<keyword evidence="21" id="KW-1185">Reference proteome</keyword>
<dbReference type="PROSITE" id="PS51416">
    <property type="entry name" value="MIB_HERC2"/>
    <property type="match status" value="2"/>
</dbReference>
<dbReference type="SUPFAM" id="SSF159034">
    <property type="entry name" value="Mib/herc2 domain-like"/>
    <property type="match status" value="2"/>
</dbReference>
<evidence type="ECO:0000256" key="13">
    <source>
        <dbReference type="ARBA" id="ARBA00023043"/>
    </source>
</evidence>
<feature type="domain" description="MIB/HERC2" evidence="19">
    <location>
        <begin position="1"/>
        <end position="67"/>
    </location>
</feature>
<gene>
    <name evidence="20" type="ORF">V1264_007481</name>
</gene>
<evidence type="ECO:0000256" key="16">
    <source>
        <dbReference type="SAM" id="MobiDB-lite"/>
    </source>
</evidence>
<evidence type="ECO:0000256" key="3">
    <source>
        <dbReference type="ARBA" id="ARBA00004906"/>
    </source>
</evidence>
<evidence type="ECO:0000256" key="11">
    <source>
        <dbReference type="ARBA" id="ARBA00022833"/>
    </source>
</evidence>
<evidence type="ECO:0000313" key="21">
    <source>
        <dbReference type="Proteomes" id="UP001374579"/>
    </source>
</evidence>
<feature type="repeat" description="ANK" evidence="14">
    <location>
        <begin position="697"/>
        <end position="730"/>
    </location>
</feature>
<evidence type="ECO:0000256" key="8">
    <source>
        <dbReference type="ARBA" id="ARBA00022737"/>
    </source>
</evidence>
<dbReference type="PROSITE" id="PS50297">
    <property type="entry name" value="ANK_REP_REGION"/>
    <property type="match status" value="3"/>
</dbReference>
<comment type="subcellular location">
    <subcellularLocation>
        <location evidence="2">Cytoplasm</location>
    </subcellularLocation>
</comment>
<keyword evidence="6" id="KW-0808">Transferase</keyword>
<keyword evidence="10" id="KW-0833">Ubl conjugation pathway</keyword>
<dbReference type="PROSITE" id="PS50089">
    <property type="entry name" value="ZF_RING_2"/>
    <property type="match status" value="1"/>
</dbReference>
<dbReference type="SMART" id="SM00291">
    <property type="entry name" value="ZnF_ZZ"/>
    <property type="match status" value="1"/>
</dbReference>
<dbReference type="GO" id="GO:0016567">
    <property type="term" value="P:protein ubiquitination"/>
    <property type="evidence" value="ECO:0007669"/>
    <property type="project" value="InterPro"/>
</dbReference>
<evidence type="ECO:0000256" key="2">
    <source>
        <dbReference type="ARBA" id="ARBA00004496"/>
    </source>
</evidence>
<feature type="region of interest" description="Disordered" evidence="16">
    <location>
        <begin position="150"/>
        <end position="178"/>
    </location>
</feature>
<comment type="catalytic activity">
    <reaction evidence="1">
        <text>S-ubiquitinyl-[E2 ubiquitin-conjugating enzyme]-L-cysteine + [acceptor protein]-L-lysine = [E2 ubiquitin-conjugating enzyme]-L-cysteine + N(6)-ubiquitinyl-[acceptor protein]-L-lysine.</text>
        <dbReference type="EC" id="2.3.2.27"/>
    </reaction>
</comment>
<evidence type="ECO:0000313" key="20">
    <source>
        <dbReference type="EMBL" id="KAK7093789.1"/>
    </source>
</evidence>
<dbReference type="Gene3D" id="1.25.40.20">
    <property type="entry name" value="Ankyrin repeat-containing domain"/>
    <property type="match status" value="2"/>
</dbReference>
<dbReference type="InterPro" id="IPR040847">
    <property type="entry name" value="SH3_15"/>
</dbReference>
<keyword evidence="5" id="KW-0963">Cytoplasm</keyword>
<evidence type="ECO:0000259" key="19">
    <source>
        <dbReference type="PROSITE" id="PS51416"/>
    </source>
</evidence>
<keyword evidence="7" id="KW-0479">Metal-binding</keyword>
<dbReference type="Gene3D" id="3.30.40.10">
    <property type="entry name" value="Zinc/RING finger domain, C3HC4 (zinc finger)"/>
    <property type="match status" value="1"/>
</dbReference>
<protein>
    <recommendedName>
        <fullName evidence="4">RING-type E3 ubiquitin transferase</fullName>
        <ecNumber evidence="4">2.3.2.27</ecNumber>
    </recommendedName>
</protein>
<dbReference type="InterPro" id="IPR002110">
    <property type="entry name" value="Ankyrin_rpt"/>
</dbReference>
<dbReference type="GO" id="GO:0005737">
    <property type="term" value="C:cytoplasm"/>
    <property type="evidence" value="ECO:0007669"/>
    <property type="project" value="UniProtKB-SubCell"/>
</dbReference>
<dbReference type="Pfam" id="PF00569">
    <property type="entry name" value="ZZ"/>
    <property type="match status" value="1"/>
</dbReference>